<dbReference type="InterPro" id="IPR050482">
    <property type="entry name" value="Sensor_HK_TwoCompSys"/>
</dbReference>
<dbReference type="GO" id="GO:0000160">
    <property type="term" value="P:phosphorelay signal transduction system"/>
    <property type="evidence" value="ECO:0007669"/>
    <property type="project" value="UniProtKB-KW"/>
</dbReference>
<evidence type="ECO:0000313" key="7">
    <source>
        <dbReference type="EMBL" id="RZQ62884.1"/>
    </source>
</evidence>
<dbReference type="CDD" id="cd16917">
    <property type="entry name" value="HATPase_UhpB-NarQ-NarX-like"/>
    <property type="match status" value="1"/>
</dbReference>
<dbReference type="SUPFAM" id="SSF55874">
    <property type="entry name" value="ATPase domain of HSP90 chaperone/DNA topoisomerase II/histidine kinase"/>
    <property type="match status" value="1"/>
</dbReference>
<sequence>MNAGEDGPKVVLEAPEALPPLPPAVDVAAYRIVCEALTNVVRHAHASRCTVTLRAGDALEIDVTDNGAGLTPGSPGSGIGLTSMRERAAELGGEFTVDSPPGGGTRVAAVLPLPEGKP</sequence>
<evidence type="ECO:0000313" key="8">
    <source>
        <dbReference type="Proteomes" id="UP000292003"/>
    </source>
</evidence>
<evidence type="ECO:0000259" key="6">
    <source>
        <dbReference type="PROSITE" id="PS50109"/>
    </source>
</evidence>
<evidence type="ECO:0000256" key="3">
    <source>
        <dbReference type="ARBA" id="ARBA00022679"/>
    </source>
</evidence>
<dbReference type="GO" id="GO:0004673">
    <property type="term" value="F:protein histidine kinase activity"/>
    <property type="evidence" value="ECO:0007669"/>
    <property type="project" value="UniProtKB-EC"/>
</dbReference>
<dbReference type="OrthoDB" id="227596at2"/>
<evidence type="ECO:0000256" key="4">
    <source>
        <dbReference type="ARBA" id="ARBA00022777"/>
    </source>
</evidence>
<dbReference type="PANTHER" id="PTHR24421:SF10">
    <property type="entry name" value="NITRATE_NITRITE SENSOR PROTEIN NARQ"/>
    <property type="match status" value="1"/>
</dbReference>
<gene>
    <name evidence="7" type="ORF">EWH70_17400</name>
</gene>
<proteinExistence type="predicted"/>
<dbReference type="SMART" id="SM00387">
    <property type="entry name" value="HATPase_c"/>
    <property type="match status" value="1"/>
</dbReference>
<feature type="domain" description="Histidine kinase" evidence="6">
    <location>
        <begin position="31"/>
        <end position="115"/>
    </location>
</feature>
<keyword evidence="5" id="KW-0902">Two-component regulatory system</keyword>
<dbReference type="Pfam" id="PF02518">
    <property type="entry name" value="HATPase_c"/>
    <property type="match status" value="1"/>
</dbReference>
<evidence type="ECO:0000256" key="5">
    <source>
        <dbReference type="ARBA" id="ARBA00023012"/>
    </source>
</evidence>
<dbReference type="EC" id="2.7.13.3" evidence="2"/>
<evidence type="ECO:0000256" key="2">
    <source>
        <dbReference type="ARBA" id="ARBA00012438"/>
    </source>
</evidence>
<protein>
    <recommendedName>
        <fullName evidence="2">histidine kinase</fullName>
        <ecNumber evidence="2">2.7.13.3</ecNumber>
    </recommendedName>
</protein>
<dbReference type="PRINTS" id="PR00344">
    <property type="entry name" value="BCTRLSENSOR"/>
</dbReference>
<dbReference type="AlphaFoldDB" id="A0A4Q7J9R4"/>
<name>A0A4Q7J9R4_9PSEU</name>
<organism evidence="7 8">
    <name type="scientific">Amycolatopsis suaedae</name>
    <dbReference type="NCBI Taxonomy" id="2510978"/>
    <lineage>
        <taxon>Bacteria</taxon>
        <taxon>Bacillati</taxon>
        <taxon>Actinomycetota</taxon>
        <taxon>Actinomycetes</taxon>
        <taxon>Pseudonocardiales</taxon>
        <taxon>Pseudonocardiaceae</taxon>
        <taxon>Amycolatopsis</taxon>
    </lineage>
</organism>
<keyword evidence="3" id="KW-0808">Transferase</keyword>
<dbReference type="InterPro" id="IPR004358">
    <property type="entry name" value="Sig_transdc_His_kin-like_C"/>
</dbReference>
<dbReference type="PANTHER" id="PTHR24421">
    <property type="entry name" value="NITRATE/NITRITE SENSOR PROTEIN NARX-RELATED"/>
    <property type="match status" value="1"/>
</dbReference>
<comment type="catalytic activity">
    <reaction evidence="1">
        <text>ATP + protein L-histidine = ADP + protein N-phospho-L-histidine.</text>
        <dbReference type="EC" id="2.7.13.3"/>
    </reaction>
</comment>
<keyword evidence="8" id="KW-1185">Reference proteome</keyword>
<dbReference type="InterPro" id="IPR005467">
    <property type="entry name" value="His_kinase_dom"/>
</dbReference>
<accession>A0A4Q7J9R4</accession>
<evidence type="ECO:0000256" key="1">
    <source>
        <dbReference type="ARBA" id="ARBA00000085"/>
    </source>
</evidence>
<comment type="caution">
    <text evidence="7">The sequence shown here is derived from an EMBL/GenBank/DDBJ whole genome shotgun (WGS) entry which is preliminary data.</text>
</comment>
<dbReference type="EMBL" id="SFCC01000008">
    <property type="protein sequence ID" value="RZQ62884.1"/>
    <property type="molecule type" value="Genomic_DNA"/>
</dbReference>
<keyword evidence="4" id="KW-0418">Kinase</keyword>
<dbReference type="PROSITE" id="PS50109">
    <property type="entry name" value="HIS_KIN"/>
    <property type="match status" value="1"/>
</dbReference>
<dbReference type="InterPro" id="IPR003594">
    <property type="entry name" value="HATPase_dom"/>
</dbReference>
<dbReference type="Proteomes" id="UP000292003">
    <property type="component" value="Unassembled WGS sequence"/>
</dbReference>
<dbReference type="InterPro" id="IPR036890">
    <property type="entry name" value="HATPase_C_sf"/>
</dbReference>
<reference evidence="7 8" key="1">
    <citation type="submission" date="2019-02" db="EMBL/GenBank/DDBJ databases">
        <title>Draft genome sequence of Amycolatopsis sp. 8-3EHSu isolated from roots of Suaeda maritima.</title>
        <authorList>
            <person name="Duangmal K."/>
            <person name="Chantavorakit T."/>
        </authorList>
    </citation>
    <scope>NUCLEOTIDE SEQUENCE [LARGE SCALE GENOMIC DNA]</scope>
    <source>
        <strain evidence="7 8">8-3EHSu</strain>
    </source>
</reference>
<dbReference type="Gene3D" id="3.30.565.10">
    <property type="entry name" value="Histidine kinase-like ATPase, C-terminal domain"/>
    <property type="match status" value="1"/>
</dbReference>